<evidence type="ECO:0000256" key="4">
    <source>
        <dbReference type="ARBA" id="ARBA00022729"/>
    </source>
</evidence>
<dbReference type="GO" id="GO:0030313">
    <property type="term" value="C:cell envelope"/>
    <property type="evidence" value="ECO:0007669"/>
    <property type="project" value="UniProtKB-SubCell"/>
</dbReference>
<dbReference type="PROSITE" id="PS51257">
    <property type="entry name" value="PROKAR_LIPOPROTEIN"/>
    <property type="match status" value="1"/>
</dbReference>
<keyword evidence="4" id="KW-0732">Signal</keyword>
<comment type="similarity">
    <text evidence="2">Belongs to the bacterial solute-binding protein 5 family.</text>
</comment>
<protein>
    <submittedName>
        <fullName evidence="6">Peptide/nickel transport system substrate-binding protein</fullName>
    </submittedName>
</protein>
<evidence type="ECO:0000313" key="7">
    <source>
        <dbReference type="Proteomes" id="UP000198824"/>
    </source>
</evidence>
<dbReference type="InterPro" id="IPR000914">
    <property type="entry name" value="SBP_5_dom"/>
</dbReference>
<name>A0A1I6KYA5_9SPHN</name>
<evidence type="ECO:0000256" key="3">
    <source>
        <dbReference type="ARBA" id="ARBA00022448"/>
    </source>
</evidence>
<dbReference type="RefSeq" id="WP_093314070.1">
    <property type="nucleotide sequence ID" value="NZ_FOZG01000002.1"/>
</dbReference>
<gene>
    <name evidence="6" type="ORF">SAMN05192580_1941</name>
</gene>
<dbReference type="AlphaFoldDB" id="A0A1I6KYA5"/>
<evidence type="ECO:0000256" key="2">
    <source>
        <dbReference type="ARBA" id="ARBA00005695"/>
    </source>
</evidence>
<dbReference type="Gene3D" id="3.40.190.10">
    <property type="entry name" value="Periplasmic binding protein-like II"/>
    <property type="match status" value="2"/>
</dbReference>
<dbReference type="STRING" id="1166337.SAMN05192580_1941"/>
<keyword evidence="3" id="KW-0813">Transport</keyword>
<dbReference type="Gene3D" id="3.10.105.10">
    <property type="entry name" value="Dipeptide-binding Protein, Domain 3"/>
    <property type="match status" value="1"/>
</dbReference>
<evidence type="ECO:0000313" key="6">
    <source>
        <dbReference type="EMBL" id="SFR96181.1"/>
    </source>
</evidence>
<evidence type="ECO:0000256" key="1">
    <source>
        <dbReference type="ARBA" id="ARBA00004418"/>
    </source>
</evidence>
<dbReference type="PANTHER" id="PTHR30290">
    <property type="entry name" value="PERIPLASMIC BINDING COMPONENT OF ABC TRANSPORTER"/>
    <property type="match status" value="1"/>
</dbReference>
<organism evidence="6 7">
    <name type="scientific">Sphingomonas jatrophae</name>
    <dbReference type="NCBI Taxonomy" id="1166337"/>
    <lineage>
        <taxon>Bacteria</taxon>
        <taxon>Pseudomonadati</taxon>
        <taxon>Pseudomonadota</taxon>
        <taxon>Alphaproteobacteria</taxon>
        <taxon>Sphingomonadales</taxon>
        <taxon>Sphingomonadaceae</taxon>
        <taxon>Sphingomonas</taxon>
    </lineage>
</organism>
<sequence length="481" mass="51292">MRWRPLAPLLAALLSACGSEAVRDERPLAVSIVGPAPQTGIDPDRQALTAPTASLLSATAQGLVRFDGNGQIEPGLAIRWDVSDDGLYYTFRLRDGSGIDAEHAARRLRAAVAARSRNPLRPVLLAVDEVVAVTPEVLEIRLAAPRPNLLQLLAQPDLAIRPPRGATGGPMRIVAGAADVMRLLPVPDADTVDVPPPSAGDEILLRGEPAALALARFRAGAAAVVTGGTFADLALARAAAPEDRVLRFDPAPGLFGLQVARDVPFLRPVENRRALAMAIDRERIVTAFARDGWRATTTLLPTGTEIAVPAVAGWEPLSLPERAAQAAATVRAWRADGPAPRLRVALPPGPGSRLLFTLLAIDWRHIGVEAEAVPLDAPADLRLVDQVAPGDLATWYLRRFACGRAAICSETADQALEAARITPSIPERLRLIAQADAALATAAPFIPLATPLRWSLVAPALRRWHDNPRAVHPLYTLRRAE</sequence>
<dbReference type="GO" id="GO:0015833">
    <property type="term" value="P:peptide transport"/>
    <property type="evidence" value="ECO:0007669"/>
    <property type="project" value="TreeGrafter"/>
</dbReference>
<comment type="subcellular location">
    <subcellularLocation>
        <location evidence="1">Periplasm</location>
    </subcellularLocation>
</comment>
<proteinExistence type="inferred from homology"/>
<accession>A0A1I6KYA5</accession>
<dbReference type="InterPro" id="IPR039424">
    <property type="entry name" value="SBP_5"/>
</dbReference>
<feature type="domain" description="Solute-binding protein family 5" evidence="5">
    <location>
        <begin position="71"/>
        <end position="160"/>
    </location>
</feature>
<dbReference type="Proteomes" id="UP000198824">
    <property type="component" value="Unassembled WGS sequence"/>
</dbReference>
<dbReference type="GO" id="GO:1904680">
    <property type="term" value="F:peptide transmembrane transporter activity"/>
    <property type="evidence" value="ECO:0007669"/>
    <property type="project" value="TreeGrafter"/>
</dbReference>
<keyword evidence="7" id="KW-1185">Reference proteome</keyword>
<dbReference type="PANTHER" id="PTHR30290:SF10">
    <property type="entry name" value="PERIPLASMIC OLIGOPEPTIDE-BINDING PROTEIN-RELATED"/>
    <property type="match status" value="1"/>
</dbReference>
<dbReference type="EMBL" id="FOZG01000002">
    <property type="protein sequence ID" value="SFR96181.1"/>
    <property type="molecule type" value="Genomic_DNA"/>
</dbReference>
<evidence type="ECO:0000259" key="5">
    <source>
        <dbReference type="Pfam" id="PF00496"/>
    </source>
</evidence>
<dbReference type="OrthoDB" id="9803988at2"/>
<dbReference type="SUPFAM" id="SSF53850">
    <property type="entry name" value="Periplasmic binding protein-like II"/>
    <property type="match status" value="1"/>
</dbReference>
<dbReference type="Pfam" id="PF00496">
    <property type="entry name" value="SBP_bac_5"/>
    <property type="match status" value="1"/>
</dbReference>
<reference evidence="6 7" key="1">
    <citation type="submission" date="2016-10" db="EMBL/GenBank/DDBJ databases">
        <authorList>
            <person name="de Groot N.N."/>
        </authorList>
    </citation>
    <scope>NUCLEOTIDE SEQUENCE [LARGE SCALE GENOMIC DNA]</scope>
    <source>
        <strain evidence="6 7">S5-249</strain>
    </source>
</reference>